<accession>A0A7S3NIG2</accession>
<name>A0A7S3NIG2_9STRA</name>
<sequence>MFPGVKSLSQSLSTLWTGIDPAEAEQAATAAALERRRAWTKDYSGRVFAVWDLVRKLRIARKTTKYDGLPDEWENRMWPEENWDDGPHKEIVLRGLLGVECSSLEARDARRLERRLRNHRKDVEARYPGLLSTSSTMVFVDEAPELESSDGSQMVKDLARETVVVCDEAKSPNRSESLSANAHYEAVHNAIIQTLLDAGTATENAVALASAAMVAAWRTRVGADAWEKAATINNDLKKRRGDSDILDAPSHTSDYALVSRPTEPLTTIVAGKDRVIVTAHTHLSEVRVVEPDEDSHWNDHRGQEEEEEHSSDKDHQGSSPQKNNNGGGTTSARCGDERAFFALTARTTLAAYKNEEKQNGEGTKKQTQCISSSGLKLTRMRSVPHAPVIARRCVLAVVLVADDSSPPPLSDTDAQQNKAASSSSTKRSVSRPRSNGISTTGGGSTYSNLFSSYLTGGSNSPASYSTTPTRT</sequence>
<feature type="region of interest" description="Disordered" evidence="1">
    <location>
        <begin position="286"/>
        <end position="334"/>
    </location>
</feature>
<organism evidence="2">
    <name type="scientific">Aureoumbra lagunensis</name>
    <dbReference type="NCBI Taxonomy" id="44058"/>
    <lineage>
        <taxon>Eukaryota</taxon>
        <taxon>Sar</taxon>
        <taxon>Stramenopiles</taxon>
        <taxon>Ochrophyta</taxon>
        <taxon>Pelagophyceae</taxon>
        <taxon>Pelagomonadales</taxon>
        <taxon>Aureoumbra</taxon>
    </lineage>
</organism>
<feature type="compositionally biased region" description="Polar residues" evidence="1">
    <location>
        <begin position="448"/>
        <end position="471"/>
    </location>
</feature>
<proteinExistence type="predicted"/>
<feature type="compositionally biased region" description="Basic and acidic residues" evidence="1">
    <location>
        <begin position="286"/>
        <end position="303"/>
    </location>
</feature>
<gene>
    <name evidence="2" type="ORF">ALAG00032_LOCUS3074</name>
</gene>
<feature type="compositionally biased region" description="Basic and acidic residues" evidence="1">
    <location>
        <begin position="354"/>
        <end position="364"/>
    </location>
</feature>
<protein>
    <submittedName>
        <fullName evidence="2">Uncharacterized protein</fullName>
    </submittedName>
</protein>
<reference evidence="2" key="1">
    <citation type="submission" date="2021-01" db="EMBL/GenBank/DDBJ databases">
        <authorList>
            <person name="Corre E."/>
            <person name="Pelletier E."/>
            <person name="Niang G."/>
            <person name="Scheremetjew M."/>
            <person name="Finn R."/>
            <person name="Kale V."/>
            <person name="Holt S."/>
            <person name="Cochrane G."/>
            <person name="Meng A."/>
            <person name="Brown T."/>
            <person name="Cohen L."/>
        </authorList>
    </citation>
    <scope>NUCLEOTIDE SEQUENCE</scope>
    <source>
        <strain evidence="2">CCMP1510</strain>
    </source>
</reference>
<feature type="region of interest" description="Disordered" evidence="1">
    <location>
        <begin position="405"/>
        <end position="471"/>
    </location>
</feature>
<dbReference type="EMBL" id="HBIJ01004341">
    <property type="protein sequence ID" value="CAE0362333.1"/>
    <property type="molecule type" value="Transcribed_RNA"/>
</dbReference>
<dbReference type="AlphaFoldDB" id="A0A7S3NIG2"/>
<evidence type="ECO:0000256" key="1">
    <source>
        <dbReference type="SAM" id="MobiDB-lite"/>
    </source>
</evidence>
<evidence type="ECO:0000313" key="2">
    <source>
        <dbReference type="EMBL" id="CAE0362333.1"/>
    </source>
</evidence>
<feature type="compositionally biased region" description="Polar residues" evidence="1">
    <location>
        <begin position="365"/>
        <end position="375"/>
    </location>
</feature>
<feature type="region of interest" description="Disordered" evidence="1">
    <location>
        <begin position="354"/>
        <end position="375"/>
    </location>
</feature>
<feature type="compositionally biased region" description="Low complexity" evidence="1">
    <location>
        <begin position="421"/>
        <end position="434"/>
    </location>
</feature>